<evidence type="ECO:0000256" key="6">
    <source>
        <dbReference type="ARBA" id="ARBA00050776"/>
    </source>
</evidence>
<evidence type="ECO:0000256" key="1">
    <source>
        <dbReference type="ARBA" id="ARBA00001933"/>
    </source>
</evidence>
<dbReference type="InterPro" id="IPR015421">
    <property type="entry name" value="PyrdxlP-dep_Trfase_major"/>
</dbReference>
<dbReference type="RefSeq" id="WP_069961867.1">
    <property type="nucleotide sequence ID" value="NZ_CP016094.1"/>
</dbReference>
<dbReference type="Proteomes" id="UP000095228">
    <property type="component" value="Chromosome"/>
</dbReference>
<dbReference type="PANTHER" id="PTHR43586:SF8">
    <property type="entry name" value="CYSTEINE DESULFURASE 1, CHLOROPLASTIC"/>
    <property type="match status" value="1"/>
</dbReference>
<keyword evidence="4 8" id="KW-0808">Transferase</keyword>
<dbReference type="Gene3D" id="3.40.640.10">
    <property type="entry name" value="Type I PLP-dependent aspartate aminotransferase-like (Major domain)"/>
    <property type="match status" value="1"/>
</dbReference>
<comment type="similarity">
    <text evidence="2 8">Belongs to the class-V pyridoxal-phosphate-dependent aminotransferase family. Csd subfamily.</text>
</comment>
<dbReference type="InterPro" id="IPR020578">
    <property type="entry name" value="Aminotrans_V_PyrdxlP_BS"/>
</dbReference>
<dbReference type="PATRIC" id="fig|1838286.3.peg.1714"/>
<dbReference type="SUPFAM" id="SSF53383">
    <property type="entry name" value="PLP-dependent transferases"/>
    <property type="match status" value="1"/>
</dbReference>
<evidence type="ECO:0000256" key="7">
    <source>
        <dbReference type="RuleBase" id="RU004504"/>
    </source>
</evidence>
<dbReference type="GO" id="GO:0031071">
    <property type="term" value="F:cysteine desulfurase activity"/>
    <property type="evidence" value="ECO:0007669"/>
    <property type="project" value="UniProtKB-UniRule"/>
</dbReference>
<dbReference type="GO" id="GO:0030170">
    <property type="term" value="F:pyridoxal phosphate binding"/>
    <property type="evidence" value="ECO:0007669"/>
    <property type="project" value="UniProtKB-UniRule"/>
</dbReference>
<protein>
    <recommendedName>
        <fullName evidence="3 8">Cysteine desulfurase</fullName>
        <ecNumber evidence="3 8">2.8.1.7</ecNumber>
    </recommendedName>
</protein>
<dbReference type="PANTHER" id="PTHR43586">
    <property type="entry name" value="CYSTEINE DESULFURASE"/>
    <property type="match status" value="1"/>
</dbReference>
<dbReference type="Pfam" id="PF00266">
    <property type="entry name" value="Aminotran_5"/>
    <property type="match status" value="1"/>
</dbReference>
<dbReference type="NCBIfam" id="TIGR01979">
    <property type="entry name" value="sufS"/>
    <property type="match status" value="1"/>
</dbReference>
<evidence type="ECO:0000313" key="10">
    <source>
        <dbReference type="EMBL" id="AOS44634.1"/>
    </source>
</evidence>
<proteinExistence type="inferred from homology"/>
<reference evidence="10 11" key="1">
    <citation type="submission" date="2016-06" db="EMBL/GenBank/DDBJ databases">
        <title>Three novel species with peptidoglycan cell walls form the new genus Lacunisphaera gen. nov. in the family Opitutaceae of the verrucomicrobial subdivision 4.</title>
        <authorList>
            <person name="Rast P."/>
            <person name="Gloeckner I."/>
            <person name="Jogler M."/>
            <person name="Boedeker C."/>
            <person name="Jeske O."/>
            <person name="Wiegand S."/>
            <person name="Reinhardt R."/>
            <person name="Schumann P."/>
            <person name="Rohde M."/>
            <person name="Spring S."/>
            <person name="Gloeckner F.O."/>
            <person name="Jogler C."/>
        </authorList>
    </citation>
    <scope>NUCLEOTIDE SEQUENCE [LARGE SCALE GENOMIC DNA]</scope>
    <source>
        <strain evidence="10 11">IG16b</strain>
    </source>
</reference>
<evidence type="ECO:0000256" key="2">
    <source>
        <dbReference type="ARBA" id="ARBA00010447"/>
    </source>
</evidence>
<name>A0A1D8AUR8_9BACT</name>
<comment type="function">
    <text evidence="8">Catalyzes the removal of elemental sulfur and selenium atoms from L-cysteine, L-cystine, L-selenocysteine, and L-selenocystine to produce L-alanine.</text>
</comment>
<sequence>MSDLPPSNSDLQAAAWRNVRADFPVLHQQVNGKPLVYLDNGATSQKPRAVIDALVRYYERDNSNVHRGLHTLSMRATDAYEGARTRLARFINAADPAEILFTRGTTESINLVARSWGHAHLKPGDVVLTTEFEHHSNLVPWQQAAKAAGATLKYVPLLGADGEGGLDLAALDTLLTPQVKLFAFTHISNTLGTINPVAELCRRARAVGAVTVIDAAQSIGHVPLDVQQIGCDFLAFSGHKMCGPTGIGVLYGRRALLDKLAPDETGGGMVVQVTYEGATWKPAPERFEAGTPNVADAIALGAACDYLDALGREQIAAHDDRLVRVAMEKLSALPGIRIIGPRAGAERSGLVSFAFEGVHAHDVVTFADEDGIALRGGHHCNQPLMRKLGLTSTTRASFYLYNTEAEIDRLVASLARIQKFFAG</sequence>
<comment type="cofactor">
    <cofactor evidence="1 7">
        <name>pyridoxal 5'-phosphate</name>
        <dbReference type="ChEBI" id="CHEBI:597326"/>
    </cofactor>
</comment>
<dbReference type="InterPro" id="IPR015422">
    <property type="entry name" value="PyrdxlP-dep_Trfase_small"/>
</dbReference>
<dbReference type="GO" id="GO:0006534">
    <property type="term" value="P:cysteine metabolic process"/>
    <property type="evidence" value="ECO:0007669"/>
    <property type="project" value="UniProtKB-UniRule"/>
</dbReference>
<feature type="domain" description="Aminotransferase class V" evidence="9">
    <location>
        <begin position="36"/>
        <end position="410"/>
    </location>
</feature>
<dbReference type="KEGG" id="obg:Verru16b_01700"/>
<evidence type="ECO:0000256" key="8">
    <source>
        <dbReference type="RuleBase" id="RU004506"/>
    </source>
</evidence>
<evidence type="ECO:0000256" key="4">
    <source>
        <dbReference type="ARBA" id="ARBA00022679"/>
    </source>
</evidence>
<dbReference type="EMBL" id="CP016094">
    <property type="protein sequence ID" value="AOS44634.1"/>
    <property type="molecule type" value="Genomic_DNA"/>
</dbReference>
<dbReference type="InterPro" id="IPR010970">
    <property type="entry name" value="Cys_dSase_SufS"/>
</dbReference>
<evidence type="ECO:0000256" key="3">
    <source>
        <dbReference type="ARBA" id="ARBA00012239"/>
    </source>
</evidence>
<dbReference type="InterPro" id="IPR000192">
    <property type="entry name" value="Aminotrans_V_dom"/>
</dbReference>
<organism evidence="10 11">
    <name type="scientific">Lacunisphaera limnophila</name>
    <dbReference type="NCBI Taxonomy" id="1838286"/>
    <lineage>
        <taxon>Bacteria</taxon>
        <taxon>Pseudomonadati</taxon>
        <taxon>Verrucomicrobiota</taxon>
        <taxon>Opitutia</taxon>
        <taxon>Opitutales</taxon>
        <taxon>Opitutaceae</taxon>
        <taxon>Lacunisphaera</taxon>
    </lineage>
</organism>
<keyword evidence="11" id="KW-1185">Reference proteome</keyword>
<dbReference type="CDD" id="cd06453">
    <property type="entry name" value="SufS_like"/>
    <property type="match status" value="1"/>
</dbReference>
<dbReference type="OrthoDB" id="9804366at2"/>
<evidence type="ECO:0000259" key="9">
    <source>
        <dbReference type="Pfam" id="PF00266"/>
    </source>
</evidence>
<evidence type="ECO:0000256" key="5">
    <source>
        <dbReference type="ARBA" id="ARBA00022898"/>
    </source>
</evidence>
<keyword evidence="5 8" id="KW-0663">Pyridoxal phosphate</keyword>
<dbReference type="Gene3D" id="3.90.1150.10">
    <property type="entry name" value="Aspartate Aminotransferase, domain 1"/>
    <property type="match status" value="1"/>
</dbReference>
<comment type="catalytic activity">
    <reaction evidence="6 8">
        <text>(sulfur carrier)-H + L-cysteine = (sulfur carrier)-SH + L-alanine</text>
        <dbReference type="Rhea" id="RHEA:43892"/>
        <dbReference type="Rhea" id="RHEA-COMP:14737"/>
        <dbReference type="Rhea" id="RHEA-COMP:14739"/>
        <dbReference type="ChEBI" id="CHEBI:29917"/>
        <dbReference type="ChEBI" id="CHEBI:35235"/>
        <dbReference type="ChEBI" id="CHEBI:57972"/>
        <dbReference type="ChEBI" id="CHEBI:64428"/>
        <dbReference type="EC" id="2.8.1.7"/>
    </reaction>
</comment>
<accession>A0A1D8AUR8</accession>
<dbReference type="AlphaFoldDB" id="A0A1D8AUR8"/>
<dbReference type="STRING" id="1838286.Verru16b_01700"/>
<gene>
    <name evidence="10" type="primary">csd</name>
    <name evidence="10" type="ORF">Verru16b_01700</name>
</gene>
<dbReference type="InterPro" id="IPR015424">
    <property type="entry name" value="PyrdxlP-dep_Trfase"/>
</dbReference>
<dbReference type="PROSITE" id="PS00595">
    <property type="entry name" value="AA_TRANSFER_CLASS_5"/>
    <property type="match status" value="1"/>
</dbReference>
<dbReference type="EC" id="2.8.1.7" evidence="3 8"/>
<evidence type="ECO:0000313" key="11">
    <source>
        <dbReference type="Proteomes" id="UP000095228"/>
    </source>
</evidence>